<evidence type="ECO:0000313" key="3">
    <source>
        <dbReference type="Proteomes" id="UP000190888"/>
    </source>
</evidence>
<proteinExistence type="predicted"/>
<feature type="signal peptide" evidence="1">
    <location>
        <begin position="1"/>
        <end position="20"/>
    </location>
</feature>
<name>A0A1T4MIA7_9BACT</name>
<accession>A0A1T4MIA7</accession>
<dbReference type="STRING" id="413434.SAMN04488132_103400"/>
<reference evidence="2 3" key="1">
    <citation type="submission" date="2017-02" db="EMBL/GenBank/DDBJ databases">
        <authorList>
            <person name="Peterson S.W."/>
        </authorList>
    </citation>
    <scope>NUCLEOTIDE SEQUENCE [LARGE SCALE GENOMIC DNA]</scope>
    <source>
        <strain evidence="2 3">DSM 22335</strain>
    </source>
</reference>
<dbReference type="AlphaFoldDB" id="A0A1T4MIA7"/>
<evidence type="ECO:0008006" key="4">
    <source>
        <dbReference type="Google" id="ProtNLM"/>
    </source>
</evidence>
<keyword evidence="3" id="KW-1185">Reference proteome</keyword>
<dbReference type="RefSeq" id="WP_139367042.1">
    <property type="nucleotide sequence ID" value="NZ_FUWH01000003.1"/>
</dbReference>
<organism evidence="2 3">
    <name type="scientific">Sediminibacterium ginsengisoli</name>
    <dbReference type="NCBI Taxonomy" id="413434"/>
    <lineage>
        <taxon>Bacteria</taxon>
        <taxon>Pseudomonadati</taxon>
        <taxon>Bacteroidota</taxon>
        <taxon>Chitinophagia</taxon>
        <taxon>Chitinophagales</taxon>
        <taxon>Chitinophagaceae</taxon>
        <taxon>Sediminibacterium</taxon>
    </lineage>
</organism>
<feature type="chain" id="PRO_5012459307" description="Outer membrane protein beta-barrel domain-containing protein" evidence="1">
    <location>
        <begin position="21"/>
        <end position="160"/>
    </location>
</feature>
<keyword evidence="1" id="KW-0732">Signal</keyword>
<protein>
    <recommendedName>
        <fullName evidence="4">Outer membrane protein beta-barrel domain-containing protein</fullName>
    </recommendedName>
</protein>
<sequence length="160" mass="17147">MKLRTVVAAILLVTGLTAQAQSEQSREPLRLGVSIMPGVSLNNPSNFVLGADLRLQQSIGNSVSWILTSGYTHFFWDGGHTGYIPVKGGLKVFATPALYFAGEAGAGFGTQSGTGTSFVYSPSIGTIVARDWDISVKYEDFTKYSATKQLALRVAYGFKL</sequence>
<dbReference type="Proteomes" id="UP000190888">
    <property type="component" value="Unassembled WGS sequence"/>
</dbReference>
<dbReference type="OrthoDB" id="791021at2"/>
<evidence type="ECO:0000313" key="2">
    <source>
        <dbReference type="EMBL" id="SJZ66601.1"/>
    </source>
</evidence>
<dbReference type="EMBL" id="FUWH01000003">
    <property type="protein sequence ID" value="SJZ66601.1"/>
    <property type="molecule type" value="Genomic_DNA"/>
</dbReference>
<gene>
    <name evidence="2" type="ORF">SAMN04488132_103400</name>
</gene>
<evidence type="ECO:0000256" key="1">
    <source>
        <dbReference type="SAM" id="SignalP"/>
    </source>
</evidence>